<reference evidence="3" key="1">
    <citation type="submission" date="2025-08" db="UniProtKB">
        <authorList>
            <consortium name="Ensembl"/>
        </authorList>
    </citation>
    <scope>IDENTIFICATION</scope>
</reference>
<dbReference type="FunFam" id="2.60.40.10:FF:000779">
    <property type="entry name" value="Titin b"/>
    <property type="match status" value="1"/>
</dbReference>
<dbReference type="PANTHER" id="PTHR47633">
    <property type="entry name" value="IMMUNOGLOBULIN"/>
    <property type="match status" value="1"/>
</dbReference>
<dbReference type="InterPro" id="IPR003598">
    <property type="entry name" value="Ig_sub2"/>
</dbReference>
<sequence length="193" mass="21442">MSFESYHTPAGTPERYSTPSEEPSFNRKSPSDLVRDGTPPECYKTPNSEYPEPRTLHSPFQEKRTSYEEQHEDVKIDFEVTEMPPRFTTPLFDLEILENSEAVFECTVTGSPTPQVQWFKDHTCIIADGGSYIVTDEKGSHSLKIQNVGHSDSGTYRCKAANSVGEAICKSCLVVNMRELSGAGGLCRHSAQG</sequence>
<reference evidence="3" key="2">
    <citation type="submission" date="2025-09" db="UniProtKB">
        <authorList>
            <consortium name="Ensembl"/>
        </authorList>
    </citation>
    <scope>IDENTIFICATION</scope>
</reference>
<dbReference type="InterPro" id="IPR036179">
    <property type="entry name" value="Ig-like_dom_sf"/>
</dbReference>
<evidence type="ECO:0000256" key="1">
    <source>
        <dbReference type="SAM" id="MobiDB-lite"/>
    </source>
</evidence>
<organism evidence="3 4">
    <name type="scientific">Chelydra serpentina</name>
    <name type="common">Snapping turtle</name>
    <name type="synonym">Testudo serpentina</name>
    <dbReference type="NCBI Taxonomy" id="8475"/>
    <lineage>
        <taxon>Eukaryota</taxon>
        <taxon>Metazoa</taxon>
        <taxon>Chordata</taxon>
        <taxon>Craniata</taxon>
        <taxon>Vertebrata</taxon>
        <taxon>Euteleostomi</taxon>
        <taxon>Archelosauria</taxon>
        <taxon>Testudinata</taxon>
        <taxon>Testudines</taxon>
        <taxon>Cryptodira</taxon>
        <taxon>Durocryptodira</taxon>
        <taxon>Americhelydia</taxon>
        <taxon>Chelydroidea</taxon>
        <taxon>Chelydridae</taxon>
        <taxon>Chelydra</taxon>
    </lineage>
</organism>
<dbReference type="AlphaFoldDB" id="A0A8C3S424"/>
<feature type="domain" description="Ig-like" evidence="2">
    <location>
        <begin position="85"/>
        <end position="181"/>
    </location>
</feature>
<evidence type="ECO:0000313" key="4">
    <source>
        <dbReference type="Proteomes" id="UP000694403"/>
    </source>
</evidence>
<dbReference type="InterPro" id="IPR003599">
    <property type="entry name" value="Ig_sub"/>
</dbReference>
<dbReference type="Pfam" id="PF07679">
    <property type="entry name" value="I-set"/>
    <property type="match status" value="1"/>
</dbReference>
<feature type="compositionally biased region" description="Polar residues" evidence="1">
    <location>
        <begin position="15"/>
        <end position="28"/>
    </location>
</feature>
<evidence type="ECO:0000259" key="2">
    <source>
        <dbReference type="PROSITE" id="PS50835"/>
    </source>
</evidence>
<dbReference type="InterPro" id="IPR013098">
    <property type="entry name" value="Ig_I-set"/>
</dbReference>
<dbReference type="SMART" id="SM00409">
    <property type="entry name" value="IG"/>
    <property type="match status" value="1"/>
</dbReference>
<dbReference type="PANTHER" id="PTHR47633:SF16">
    <property type="entry name" value="CAVP-TARGET PROTEIN-LIKE"/>
    <property type="match status" value="1"/>
</dbReference>
<dbReference type="SUPFAM" id="SSF48726">
    <property type="entry name" value="Immunoglobulin"/>
    <property type="match status" value="1"/>
</dbReference>
<keyword evidence="4" id="KW-1185">Reference proteome</keyword>
<dbReference type="Gene3D" id="2.60.40.10">
    <property type="entry name" value="Immunoglobulins"/>
    <property type="match status" value="1"/>
</dbReference>
<dbReference type="SMART" id="SM00408">
    <property type="entry name" value="IGc2"/>
    <property type="match status" value="1"/>
</dbReference>
<dbReference type="Ensembl" id="ENSCSRT00000009672.1">
    <property type="protein sequence ID" value="ENSCSRP00000009353.1"/>
    <property type="gene ID" value="ENSCSRG00000006968.1"/>
</dbReference>
<evidence type="ECO:0000313" key="3">
    <source>
        <dbReference type="Ensembl" id="ENSCSRP00000009353.1"/>
    </source>
</evidence>
<dbReference type="PROSITE" id="PS50835">
    <property type="entry name" value="IG_LIKE"/>
    <property type="match status" value="1"/>
</dbReference>
<protein>
    <recommendedName>
        <fullName evidence="2">Ig-like domain-containing protein</fullName>
    </recommendedName>
</protein>
<name>A0A8C3S424_CHESE</name>
<feature type="compositionally biased region" description="Basic and acidic residues" evidence="1">
    <location>
        <begin position="51"/>
        <end position="69"/>
    </location>
</feature>
<feature type="region of interest" description="Disordered" evidence="1">
    <location>
        <begin position="1"/>
        <end position="69"/>
    </location>
</feature>
<proteinExistence type="predicted"/>
<dbReference type="GO" id="GO:0004672">
    <property type="term" value="F:protein kinase activity"/>
    <property type="evidence" value="ECO:0007669"/>
    <property type="project" value="TreeGrafter"/>
</dbReference>
<dbReference type="InterPro" id="IPR007110">
    <property type="entry name" value="Ig-like_dom"/>
</dbReference>
<dbReference type="Proteomes" id="UP000694403">
    <property type="component" value="Unplaced"/>
</dbReference>
<dbReference type="InterPro" id="IPR013783">
    <property type="entry name" value="Ig-like_fold"/>
</dbReference>
<accession>A0A8C3S424</accession>